<proteinExistence type="predicted"/>
<feature type="region of interest" description="Disordered" evidence="1">
    <location>
        <begin position="100"/>
        <end position="126"/>
    </location>
</feature>
<dbReference type="PANTHER" id="PTHR22427">
    <property type="entry name" value="GH15728P"/>
    <property type="match status" value="1"/>
</dbReference>
<dbReference type="PROSITE" id="PS50245">
    <property type="entry name" value="CAP_GLY_2"/>
    <property type="match status" value="1"/>
</dbReference>
<reference evidence="3" key="1">
    <citation type="submission" date="2020-11" db="EMBL/GenBank/DDBJ databases">
        <authorList>
            <consortium name="DOE Joint Genome Institute"/>
            <person name="Ahrendt S."/>
            <person name="Riley R."/>
            <person name="Andreopoulos W."/>
            <person name="LaButti K."/>
            <person name="Pangilinan J."/>
            <person name="Ruiz-duenas F.J."/>
            <person name="Barrasa J.M."/>
            <person name="Sanchez-Garcia M."/>
            <person name="Camarero S."/>
            <person name="Miyauchi S."/>
            <person name="Serrano A."/>
            <person name="Linde D."/>
            <person name="Babiker R."/>
            <person name="Drula E."/>
            <person name="Ayuso-Fernandez I."/>
            <person name="Pacheco R."/>
            <person name="Padilla G."/>
            <person name="Ferreira P."/>
            <person name="Barriuso J."/>
            <person name="Kellner H."/>
            <person name="Castanera R."/>
            <person name="Alfaro M."/>
            <person name="Ramirez L."/>
            <person name="Pisabarro A.G."/>
            <person name="Kuo A."/>
            <person name="Tritt A."/>
            <person name="Lipzen A."/>
            <person name="He G."/>
            <person name="Yan M."/>
            <person name="Ng V."/>
            <person name="Cullen D."/>
            <person name="Martin F."/>
            <person name="Rosso M.-N."/>
            <person name="Henrissat B."/>
            <person name="Hibbett D."/>
            <person name="Martinez A.T."/>
            <person name="Grigoriev I.V."/>
        </authorList>
    </citation>
    <scope>NUCLEOTIDE SEQUENCE</scope>
    <source>
        <strain evidence="3">AH 44721</strain>
    </source>
</reference>
<feature type="region of interest" description="Disordered" evidence="1">
    <location>
        <begin position="582"/>
        <end position="831"/>
    </location>
</feature>
<evidence type="ECO:0000313" key="4">
    <source>
        <dbReference type="Proteomes" id="UP000724874"/>
    </source>
</evidence>
<feature type="region of interest" description="Disordered" evidence="1">
    <location>
        <begin position="862"/>
        <end position="1244"/>
    </location>
</feature>
<dbReference type="Gene3D" id="2.30.30.190">
    <property type="entry name" value="CAP Gly-rich-like domain"/>
    <property type="match status" value="1"/>
</dbReference>
<keyword evidence="4" id="KW-1185">Reference proteome</keyword>
<feature type="compositionally biased region" description="Low complexity" evidence="1">
    <location>
        <begin position="1"/>
        <end position="15"/>
    </location>
</feature>
<feature type="compositionally biased region" description="Low complexity" evidence="1">
    <location>
        <begin position="935"/>
        <end position="953"/>
    </location>
</feature>
<dbReference type="PANTHER" id="PTHR22427:SF7">
    <property type="entry name" value="GH15728P"/>
    <property type="match status" value="1"/>
</dbReference>
<evidence type="ECO:0000256" key="1">
    <source>
        <dbReference type="SAM" id="MobiDB-lite"/>
    </source>
</evidence>
<feature type="compositionally biased region" description="Low complexity" evidence="1">
    <location>
        <begin position="1202"/>
        <end position="1244"/>
    </location>
</feature>
<feature type="compositionally biased region" description="Low complexity" evidence="1">
    <location>
        <begin position="999"/>
        <end position="1010"/>
    </location>
</feature>
<name>A0A9P5NCY1_GYMJU</name>
<feature type="compositionally biased region" description="Low complexity" evidence="1">
    <location>
        <begin position="591"/>
        <end position="612"/>
    </location>
</feature>
<protein>
    <recommendedName>
        <fullName evidence="2">CAP-Gly domain-containing protein</fullName>
    </recommendedName>
</protein>
<dbReference type="EMBL" id="JADNYJ010000134">
    <property type="protein sequence ID" value="KAF8881150.1"/>
    <property type="molecule type" value="Genomic_DNA"/>
</dbReference>
<feature type="compositionally biased region" description="Basic and acidic residues" evidence="1">
    <location>
        <begin position="1065"/>
        <end position="1093"/>
    </location>
</feature>
<feature type="compositionally biased region" description="Basic and acidic residues" evidence="1">
    <location>
        <begin position="802"/>
        <end position="819"/>
    </location>
</feature>
<feature type="region of interest" description="Disordered" evidence="1">
    <location>
        <begin position="1"/>
        <end position="38"/>
    </location>
</feature>
<dbReference type="Gene3D" id="3.30.710.10">
    <property type="entry name" value="Potassium Channel Kv1.1, Chain A"/>
    <property type="match status" value="1"/>
</dbReference>
<sequence>MSHPVSVVLSTSSTTPLPPPGLQEATKRSTESGRTTLNSCSITPRIDFRMSFGSLAPPSFQNRYFALRPNGATSPLPSSPYPGESALSLGLETSMTAFARTPSPNLRSSSPSNTLPAPTSSSVVPTTSSTLLRLTTSMNPTVFSNELEFLYTGKGFGEAFEFLFDEAREHTLSGAEGDDDPDMLRIDKLRKDLVFMWRSRLYSDVRISLSGNFGGGSHESTTAIFSSHRFILVSRSSYFSDQLTWPTTTKALLAGGEAVNEPPTITLPSPPFTPASTYDLSTAFAILKAALYLDIPTLHDEIQARIVQEMMHGLFHAFITFSEYESLTGGKWGTGGCRCRQCARRAPRVLEFSLEEDVRNLLLERGARRALVGMFGEGWCTQEFASLSPKLREGILKGVSKRTTPMNVFPLLFAAEHALGKLQTTIDAWADGVREMILQARKGMEEVLVKECEKCFGSAEEEGEEEWMEIMKSDGVRFEDGERVEWVMAAVLRALRRRMPGCLSGLFTLVSSILLRPHPTEPTATLLAATSHVRVQVEQTRLELLKWIGKRWLVIRQEKGFDPLEGWALKEISDHIEVPIEDLLSPPIHPPNRGSGSPSSSSPSNRPRQPNSASASSHNPLLRPISNHPHTSKIDAESDAGSSMRVSVLSRSIGGATPARSARTTGGSAARSVHSLASSVMSRESERTVSTARHPGHHVHGTGHSHGNGNNGGLSPAKQLAADVRAGRARSVSGGSGSMKDRPDSKLLPSSSSFRQPSIIEPHQEEEDDYGDGESRDVTIEDGDGDKDSLAGGDYGDEEDKSDVGDDRSVGEEEARQTKASDASSVYHTPGPLQKTLITRASLDWTPKHLQAVLPRIHLSVSSSANRPVSTLSSATDRTETTTSFKTASSGLSTPVNQRSRKTSAASTVSVKTASGAAAGRPTGNSPVNERSRKISSTSVSSVASTTGSVRSVKSPATGVKGKATPVKRVPSAPTGPVVDPGKLSPASATAKSPRLQTSKSAGSASVSAGPVRKPGVMDRKKSTESLASRKSLSVVAKPTAPMKSRANVSVPPSPSLSVPPALPSKDKVGDGDVVMKDGEEKLDEKVVPKDEQVVPNDADDKENVVPDVHPDASPTLVPPTSQGRPKSIVHDVSAEEPLANTSSTFTIRPPIRPVSGGSSGSGSKGVNEHRKTDSAASVSSIATLTGRRRGSGDTLRSITGSSTLSNTLLPASSTTATSLASISTSNQLPQQQQPLLSKQPSQPLSSIDSLLASDTPRGATLEIGIPCIISSKRKRFKAYARYIGEVVGETGSWVGVEVPLPVADSWGDGAMGDSKMKTEDDRQWNDGSWCGIRYFEINGGVGGSEWEYGEEGGRMDRPSRRRRLDGGSYSFTMGAGGAYGSAYGAYGMGKGLLKREGDQLSISSERMKRMRSVSPAVSDMSGTETRGLFVRPQQVLYVVDAVGSDL</sequence>
<dbReference type="Proteomes" id="UP000724874">
    <property type="component" value="Unassembled WGS sequence"/>
</dbReference>
<organism evidence="3 4">
    <name type="scientific">Gymnopilus junonius</name>
    <name type="common">Spectacular rustgill mushroom</name>
    <name type="synonym">Gymnopilus spectabilis subsp. junonius</name>
    <dbReference type="NCBI Taxonomy" id="109634"/>
    <lineage>
        <taxon>Eukaryota</taxon>
        <taxon>Fungi</taxon>
        <taxon>Dikarya</taxon>
        <taxon>Basidiomycota</taxon>
        <taxon>Agaricomycotina</taxon>
        <taxon>Agaricomycetes</taxon>
        <taxon>Agaricomycetidae</taxon>
        <taxon>Agaricales</taxon>
        <taxon>Agaricineae</taxon>
        <taxon>Hymenogastraceae</taxon>
        <taxon>Gymnopilus</taxon>
    </lineage>
</organism>
<feature type="compositionally biased region" description="Basic residues" evidence="1">
    <location>
        <begin position="694"/>
        <end position="703"/>
    </location>
</feature>
<comment type="caution">
    <text evidence="3">The sequence shown here is derived from an EMBL/GenBank/DDBJ whole genome shotgun (WGS) entry which is preliminary data.</text>
</comment>
<dbReference type="InterPro" id="IPR011333">
    <property type="entry name" value="SKP1/BTB/POZ_sf"/>
</dbReference>
<dbReference type="InterPro" id="IPR000938">
    <property type="entry name" value="CAP-Gly_domain"/>
</dbReference>
<gene>
    <name evidence="3" type="ORF">CPB84DRAFT_1851646</name>
</gene>
<evidence type="ECO:0000313" key="3">
    <source>
        <dbReference type="EMBL" id="KAF8881150.1"/>
    </source>
</evidence>
<feature type="compositionally biased region" description="Polar residues" evidence="1">
    <location>
        <begin position="987"/>
        <end position="998"/>
    </location>
</feature>
<feature type="compositionally biased region" description="Basic and acidic residues" evidence="1">
    <location>
        <begin position="1102"/>
        <end position="1111"/>
    </location>
</feature>
<feature type="compositionally biased region" description="Polar residues" evidence="1">
    <location>
        <begin position="1175"/>
        <end position="1184"/>
    </location>
</feature>
<feature type="compositionally biased region" description="Low complexity" evidence="1">
    <location>
        <begin position="903"/>
        <end position="920"/>
    </location>
</feature>
<dbReference type="SUPFAM" id="SSF74924">
    <property type="entry name" value="Cap-Gly domain"/>
    <property type="match status" value="1"/>
</dbReference>
<dbReference type="OrthoDB" id="2130750at2759"/>
<dbReference type="SUPFAM" id="SSF54695">
    <property type="entry name" value="POZ domain"/>
    <property type="match status" value="1"/>
</dbReference>
<accession>A0A9P5NCY1</accession>
<dbReference type="InterPro" id="IPR036859">
    <property type="entry name" value="CAP-Gly_dom_sf"/>
</dbReference>
<feature type="compositionally biased region" description="Polar residues" evidence="1">
    <location>
        <begin position="862"/>
        <end position="898"/>
    </location>
</feature>
<feature type="domain" description="CAP-Gly" evidence="2">
    <location>
        <begin position="1285"/>
        <end position="1358"/>
    </location>
</feature>
<evidence type="ECO:0000259" key="2">
    <source>
        <dbReference type="PROSITE" id="PS50245"/>
    </source>
</evidence>